<evidence type="ECO:0000313" key="1">
    <source>
        <dbReference type="EMBL" id="PPQ73651.1"/>
    </source>
</evidence>
<sequence>MHGGRTADADLPKPTKEISIECTSSDFETLCRNYKLRDPCPASKLGVCLPCEKAGKIESRIAKAPDLLSILMEEHRQVRTEMNRAHNPLILQVPPEITSAIFRFFIEIPPKFQVSLGPSWRKTYSSQLALGAVCRGWRIRAESTPHLWTTIVARLNDPSTWQLSFVRDSLARSGSLPLSINLYSNLENYYRTPDYINADRLIAMLNMQSGRWQSLNLDVPGRFVERFTGTLQPIETPVIRSLSFKSQDRDGVFQMQDVVPKPRHVELRKRPLRSVNIEWSDVEDLSMQMNQLDEWLEILRITPKLQLAKFGPVSIGTEEIYPMLAAVIIQSVLEKLHIQFPDAATCVEFFDRVEFPSLRRLDLNISGHLLPIECILSFMTRSSCPLEDLSISEFRCESSALIPLLKALPGLERIAFLPQMHLQVDPNFLLRHLAQTAILTETTTSNSTQGKMGDFVDFLPNLRSFEFETDSIVDWSLVCGAFLLKKSADLHTARGRPLQSIHAHLSTNPVTSIYTIVSQGAILDILGVLKAGFSLKVDHPQLKGSNIILDAMESCNILDEDLLSFVRQ</sequence>
<reference evidence="1 2" key="1">
    <citation type="journal article" date="2018" name="Evol. Lett.">
        <title>Horizontal gene cluster transfer increased hallucinogenic mushroom diversity.</title>
        <authorList>
            <person name="Reynolds H.T."/>
            <person name="Vijayakumar V."/>
            <person name="Gluck-Thaler E."/>
            <person name="Korotkin H.B."/>
            <person name="Matheny P.B."/>
            <person name="Slot J.C."/>
        </authorList>
    </citation>
    <scope>NUCLEOTIDE SEQUENCE [LARGE SCALE GENOMIC DNA]</scope>
    <source>
        <strain evidence="1 2">SRW20</strain>
    </source>
</reference>
<proteinExistence type="predicted"/>
<dbReference type="Proteomes" id="UP000284706">
    <property type="component" value="Unassembled WGS sequence"/>
</dbReference>
<organism evidence="1 2">
    <name type="scientific">Gymnopilus dilepis</name>
    <dbReference type="NCBI Taxonomy" id="231916"/>
    <lineage>
        <taxon>Eukaryota</taxon>
        <taxon>Fungi</taxon>
        <taxon>Dikarya</taxon>
        <taxon>Basidiomycota</taxon>
        <taxon>Agaricomycotina</taxon>
        <taxon>Agaricomycetes</taxon>
        <taxon>Agaricomycetidae</taxon>
        <taxon>Agaricales</taxon>
        <taxon>Agaricineae</taxon>
        <taxon>Hymenogastraceae</taxon>
        <taxon>Gymnopilus</taxon>
    </lineage>
</organism>
<accession>A0A409W574</accession>
<gene>
    <name evidence="1" type="ORF">CVT26_010609</name>
</gene>
<dbReference type="STRING" id="231916.A0A409W574"/>
<keyword evidence="2" id="KW-1185">Reference proteome</keyword>
<comment type="caution">
    <text evidence="1">The sequence shown here is derived from an EMBL/GenBank/DDBJ whole genome shotgun (WGS) entry which is preliminary data.</text>
</comment>
<dbReference type="OrthoDB" id="2269034at2759"/>
<dbReference type="InParanoid" id="A0A409W574"/>
<name>A0A409W574_9AGAR</name>
<dbReference type="AlphaFoldDB" id="A0A409W574"/>
<protein>
    <submittedName>
        <fullName evidence="1">Uncharacterized protein</fullName>
    </submittedName>
</protein>
<dbReference type="EMBL" id="NHYE01005392">
    <property type="protein sequence ID" value="PPQ73651.1"/>
    <property type="molecule type" value="Genomic_DNA"/>
</dbReference>
<evidence type="ECO:0000313" key="2">
    <source>
        <dbReference type="Proteomes" id="UP000284706"/>
    </source>
</evidence>